<keyword evidence="4" id="KW-0843">Virulence</keyword>
<organism evidence="15 16">
    <name type="scientific">Haemophilus parahaemolyticus</name>
    <dbReference type="NCBI Taxonomy" id="735"/>
    <lineage>
        <taxon>Bacteria</taxon>
        <taxon>Pseudomonadati</taxon>
        <taxon>Pseudomonadota</taxon>
        <taxon>Gammaproteobacteria</taxon>
        <taxon>Pasteurellales</taxon>
        <taxon>Pasteurellaceae</taxon>
        <taxon>Haemophilus</taxon>
    </lineage>
</organism>
<dbReference type="InterPro" id="IPR038197">
    <property type="entry name" value="TbpB_C-lobe_sf"/>
</dbReference>
<dbReference type="GO" id="GO:0009279">
    <property type="term" value="C:cell outer membrane"/>
    <property type="evidence" value="ECO:0007669"/>
    <property type="project" value="UniProtKB-SubCell"/>
</dbReference>
<dbReference type="AlphaFoldDB" id="A0A369ZCS9"/>
<feature type="chain" id="PRO_5016695082" description="Transferrin-binding protein B" evidence="11">
    <location>
        <begin position="20"/>
        <end position="604"/>
    </location>
</feature>
<evidence type="ECO:0000256" key="11">
    <source>
        <dbReference type="SAM" id="SignalP"/>
    </source>
</evidence>
<dbReference type="STRING" id="735.B0185_01990"/>
<dbReference type="Gene3D" id="2.40.128.250">
    <property type="match status" value="1"/>
</dbReference>
<dbReference type="Gene3D" id="2.40.160.90">
    <property type="match status" value="2"/>
</dbReference>
<evidence type="ECO:0000256" key="1">
    <source>
        <dbReference type="ARBA" id="ARBA00004241"/>
    </source>
</evidence>
<evidence type="ECO:0000259" key="12">
    <source>
        <dbReference type="Pfam" id="PF01298"/>
    </source>
</evidence>
<feature type="domain" description="Transferrin-binding protein B C-lobe/N-lobe beta-barrel" evidence="12">
    <location>
        <begin position="171"/>
        <end position="335"/>
    </location>
</feature>
<dbReference type="InterPro" id="IPR011250">
    <property type="entry name" value="OMP/PagP_B-barrel"/>
</dbReference>
<dbReference type="SUPFAM" id="SSF56925">
    <property type="entry name" value="OMPA-like"/>
    <property type="match status" value="2"/>
</dbReference>
<evidence type="ECO:0000259" key="14">
    <source>
        <dbReference type="Pfam" id="PF17484"/>
    </source>
</evidence>
<evidence type="ECO:0000256" key="4">
    <source>
        <dbReference type="ARBA" id="ARBA00023026"/>
    </source>
</evidence>
<proteinExistence type="predicted"/>
<feature type="signal peptide" evidence="11">
    <location>
        <begin position="1"/>
        <end position="19"/>
    </location>
</feature>
<dbReference type="Proteomes" id="UP000253999">
    <property type="component" value="Unassembled WGS sequence"/>
</dbReference>
<evidence type="ECO:0000313" key="15">
    <source>
        <dbReference type="EMBL" id="RDF04084.1"/>
    </source>
</evidence>
<feature type="domain" description="Transferrin-binding protein B C-lobe/N-lobe beta-barrel" evidence="12">
    <location>
        <begin position="462"/>
        <end position="597"/>
    </location>
</feature>
<dbReference type="Gene3D" id="2.40.128.240">
    <property type="match status" value="1"/>
</dbReference>
<sequence length="604" mass="66314">MMCFNKKWFFITSPFLLNACSSGGGSFDVDTVSKDSPTPSKKQFKDEESQLTPVPSKNLSALQSPTLGTAMKLKAHNLFDRSGKENLFSEEEYETLDFNMIKARVAESTADGSIVDSNDGSSPYFTRLLKYVRSGVYYNDSWRERDIPNKRFLSGFYGYAFYFGENPSRALPVEGNAHYKGTWDFITNVKNGRTYPLLGSQAGNKRSAVPNDIDNLLTNKNDAVDPNSTDFGLSSEFDVNFGNKTLTGQLYRNQRQTLANSSAKKEKVYDLNATLHGNRFIGNAVATDKISQDYPFTSDAKDALEGGFYGPHGEELGGKFLTDDKRVFTVFSAKRNDESLTAETQFDAKQISFSAVGNGNVGDDFNIKDTTTFGEVNYLVVGNQRLPLLASDSTTSAFTTTSEHHVKENTAEKTIETVVCCQNLNSVKFGLYYDKDDKERKQYHQFLIGQRSSTKEIEALKGPAFYRGTWDGYITNGETSYTASATNKSTGDIAEFTVNFDNKTLTGELKKAGSLNTVFDINGKLDGNSFSGTASTKGDGFALDTKNTLDSTKVRINTEVKGAFYGAKGSELGGAFSANTLDDSNKAKAAVVFGAKRQVEVTAQ</sequence>
<dbReference type="Pfam" id="PF01298">
    <property type="entry name" value="TbpB_B_D"/>
    <property type="match status" value="2"/>
</dbReference>
<keyword evidence="8" id="KW-0449">Lipoprotein</keyword>
<feature type="domain" description="Transferrin-binding protein B C-lobe handle" evidence="13">
    <location>
        <begin position="363"/>
        <end position="451"/>
    </location>
</feature>
<evidence type="ECO:0000259" key="13">
    <source>
        <dbReference type="Pfam" id="PF17483"/>
    </source>
</evidence>
<keyword evidence="3 11" id="KW-0732">Signal</keyword>
<evidence type="ECO:0000256" key="10">
    <source>
        <dbReference type="SAM" id="MobiDB-lite"/>
    </source>
</evidence>
<evidence type="ECO:0000256" key="5">
    <source>
        <dbReference type="ARBA" id="ARBA00023136"/>
    </source>
</evidence>
<reference evidence="15 16" key="1">
    <citation type="submission" date="2018-05" db="EMBL/GenBank/DDBJ databases">
        <title>Draft Genome Sequences for a Diverse set of 7 Haemophilus Species.</title>
        <authorList>
            <person name="Nichols M."/>
            <person name="Topaz N."/>
            <person name="Wang X."/>
            <person name="Wang X."/>
            <person name="Boxrud D."/>
        </authorList>
    </citation>
    <scope>NUCLEOTIDE SEQUENCE [LARGE SCALE GENOMIC DNA]</scope>
    <source>
        <strain evidence="15 16">C2010039593</strain>
    </source>
</reference>
<evidence type="ECO:0000256" key="8">
    <source>
        <dbReference type="ARBA" id="ARBA00023288"/>
    </source>
</evidence>
<dbReference type="Pfam" id="PF17484">
    <property type="entry name" value="TbpB_A"/>
    <property type="match status" value="1"/>
</dbReference>
<protein>
    <recommendedName>
        <fullName evidence="9">Transferrin-binding protein B</fullName>
    </recommendedName>
</protein>
<evidence type="ECO:0000313" key="16">
    <source>
        <dbReference type="Proteomes" id="UP000253999"/>
    </source>
</evidence>
<evidence type="ECO:0000256" key="3">
    <source>
        <dbReference type="ARBA" id="ARBA00022729"/>
    </source>
</evidence>
<feature type="region of interest" description="Disordered" evidence="10">
    <location>
        <begin position="31"/>
        <end position="50"/>
    </location>
</feature>
<dbReference type="InterPro" id="IPR035316">
    <property type="entry name" value="TbpB_C-lobe"/>
</dbReference>
<gene>
    <name evidence="15" type="ORF">DPV98_06095</name>
</gene>
<dbReference type="EMBL" id="QEQD01000005">
    <property type="protein sequence ID" value="RDF04084.1"/>
    <property type="molecule type" value="Genomic_DNA"/>
</dbReference>
<evidence type="ECO:0000256" key="6">
    <source>
        <dbReference type="ARBA" id="ARBA00023139"/>
    </source>
</evidence>
<evidence type="ECO:0000256" key="2">
    <source>
        <dbReference type="ARBA" id="ARBA00004459"/>
    </source>
</evidence>
<comment type="subcellular location">
    <subcellularLocation>
        <location evidence="2">Cell outer membrane</location>
        <topology evidence="2">Lipid-anchor</topology>
    </subcellularLocation>
    <subcellularLocation>
        <location evidence="1">Cell surface</location>
    </subcellularLocation>
</comment>
<accession>A0A369ZCS9</accession>
<dbReference type="InterPro" id="IPR001677">
    <property type="entry name" value="TbpB_B_D"/>
</dbReference>
<dbReference type="InterPro" id="IPR035313">
    <property type="entry name" value="TbpB_N-lobe"/>
</dbReference>
<dbReference type="InterPro" id="IPR038669">
    <property type="entry name" value="TbpB_N-lobe_sf"/>
</dbReference>
<evidence type="ECO:0000256" key="7">
    <source>
        <dbReference type="ARBA" id="ARBA00023237"/>
    </source>
</evidence>
<keyword evidence="5" id="KW-0472">Membrane</keyword>
<name>A0A369ZCS9_HAEPH</name>
<evidence type="ECO:0000256" key="9">
    <source>
        <dbReference type="ARBA" id="ARBA00023628"/>
    </source>
</evidence>
<keyword evidence="7" id="KW-0998">Cell outer membrane</keyword>
<dbReference type="RefSeq" id="WP_111313056.1">
    <property type="nucleotide sequence ID" value="NZ_JAUPSI010000010.1"/>
</dbReference>
<dbReference type="GO" id="GO:0009986">
    <property type="term" value="C:cell surface"/>
    <property type="evidence" value="ECO:0007669"/>
    <property type="project" value="UniProtKB-SubCell"/>
</dbReference>
<feature type="domain" description="Transferrin-binding protein B N-lobe handle" evidence="14">
    <location>
        <begin position="44"/>
        <end position="168"/>
    </location>
</feature>
<comment type="caution">
    <text evidence="15">The sequence shown here is derived from an EMBL/GenBank/DDBJ whole genome shotgun (WGS) entry which is preliminary data.</text>
</comment>
<dbReference type="Pfam" id="PF17483">
    <property type="entry name" value="TbpB_C"/>
    <property type="match status" value="1"/>
</dbReference>
<keyword evidence="6" id="KW-0564">Palmitate</keyword>